<reference evidence="2 3" key="1">
    <citation type="submission" date="2014-04" db="EMBL/GenBank/DDBJ databases">
        <authorList>
            <consortium name="DOE Joint Genome Institute"/>
            <person name="Kuo A."/>
            <person name="Kohler A."/>
            <person name="Costa M.D."/>
            <person name="Nagy L.G."/>
            <person name="Floudas D."/>
            <person name="Copeland A."/>
            <person name="Barry K.W."/>
            <person name="Cichocki N."/>
            <person name="Veneault-Fourrey C."/>
            <person name="LaButti K."/>
            <person name="Lindquist E.A."/>
            <person name="Lipzen A."/>
            <person name="Lundell T."/>
            <person name="Morin E."/>
            <person name="Murat C."/>
            <person name="Sun H."/>
            <person name="Tunlid A."/>
            <person name="Henrissat B."/>
            <person name="Grigoriev I.V."/>
            <person name="Hibbett D.S."/>
            <person name="Martin F."/>
            <person name="Nordberg H.P."/>
            <person name="Cantor M.N."/>
            <person name="Hua S.X."/>
        </authorList>
    </citation>
    <scope>NUCLEOTIDE SEQUENCE [LARGE SCALE GENOMIC DNA]</scope>
    <source>
        <strain evidence="2 3">441</strain>
    </source>
</reference>
<evidence type="ECO:0000256" key="1">
    <source>
        <dbReference type="SAM" id="MobiDB-lite"/>
    </source>
</evidence>
<gene>
    <name evidence="2" type="ORF">PISMIDRAFT_689559</name>
</gene>
<feature type="region of interest" description="Disordered" evidence="1">
    <location>
        <begin position="1"/>
        <end position="25"/>
    </location>
</feature>
<dbReference type="Proteomes" id="UP000054018">
    <property type="component" value="Unassembled WGS sequence"/>
</dbReference>
<organism evidence="2 3">
    <name type="scientific">Pisolithus microcarpus 441</name>
    <dbReference type="NCBI Taxonomy" id="765257"/>
    <lineage>
        <taxon>Eukaryota</taxon>
        <taxon>Fungi</taxon>
        <taxon>Dikarya</taxon>
        <taxon>Basidiomycota</taxon>
        <taxon>Agaricomycotina</taxon>
        <taxon>Agaricomycetes</taxon>
        <taxon>Agaricomycetidae</taxon>
        <taxon>Boletales</taxon>
        <taxon>Sclerodermatineae</taxon>
        <taxon>Pisolithaceae</taxon>
        <taxon>Pisolithus</taxon>
    </lineage>
</organism>
<evidence type="ECO:0000313" key="2">
    <source>
        <dbReference type="EMBL" id="KIK12342.1"/>
    </source>
</evidence>
<proteinExistence type="predicted"/>
<dbReference type="AlphaFoldDB" id="A0A0C9YPN7"/>
<protein>
    <submittedName>
        <fullName evidence="2">Uncharacterized protein</fullName>
    </submittedName>
</protein>
<evidence type="ECO:0000313" key="3">
    <source>
        <dbReference type="Proteomes" id="UP000054018"/>
    </source>
</evidence>
<dbReference type="HOGENOM" id="CLU_3088148_0_0_1"/>
<name>A0A0C9YPN7_9AGAM</name>
<dbReference type="EMBL" id="KN834091">
    <property type="protein sequence ID" value="KIK12342.1"/>
    <property type="molecule type" value="Genomic_DNA"/>
</dbReference>
<reference evidence="3" key="2">
    <citation type="submission" date="2015-01" db="EMBL/GenBank/DDBJ databases">
        <title>Evolutionary Origins and Diversification of the Mycorrhizal Mutualists.</title>
        <authorList>
            <consortium name="DOE Joint Genome Institute"/>
            <consortium name="Mycorrhizal Genomics Consortium"/>
            <person name="Kohler A."/>
            <person name="Kuo A."/>
            <person name="Nagy L.G."/>
            <person name="Floudas D."/>
            <person name="Copeland A."/>
            <person name="Barry K.W."/>
            <person name="Cichocki N."/>
            <person name="Veneault-Fourrey C."/>
            <person name="LaButti K."/>
            <person name="Lindquist E.A."/>
            <person name="Lipzen A."/>
            <person name="Lundell T."/>
            <person name="Morin E."/>
            <person name="Murat C."/>
            <person name="Riley R."/>
            <person name="Ohm R."/>
            <person name="Sun H."/>
            <person name="Tunlid A."/>
            <person name="Henrissat B."/>
            <person name="Grigoriev I.V."/>
            <person name="Hibbett D.S."/>
            <person name="Martin F."/>
        </authorList>
    </citation>
    <scope>NUCLEOTIDE SEQUENCE [LARGE SCALE GENOMIC DNA]</scope>
    <source>
        <strain evidence="3">441</strain>
    </source>
</reference>
<keyword evidence="3" id="KW-1185">Reference proteome</keyword>
<sequence>MIPGESRKRRTETRQESEANPTRVMGSSSALNVVMGLIIVRVGTHEVQIKKS</sequence>
<accession>A0A0C9YPN7</accession>